<feature type="region of interest" description="Disordered" evidence="3">
    <location>
        <begin position="598"/>
        <end position="617"/>
    </location>
</feature>
<dbReference type="ESTHER" id="9pezi-a0a139ipa8">
    <property type="family name" value="Fungal_carboxylesterase_lipase"/>
</dbReference>
<feature type="domain" description="Carboxylesterase type B" evidence="5">
    <location>
        <begin position="35"/>
        <end position="524"/>
    </location>
</feature>
<evidence type="ECO:0000313" key="6">
    <source>
        <dbReference type="EMBL" id="KXT16637.1"/>
    </source>
</evidence>
<name>A0A139IPA8_9PEZI</name>
<reference evidence="6 7" key="1">
    <citation type="submission" date="2015-07" db="EMBL/GenBank/DDBJ databases">
        <title>Comparative genomics of the Sigatoka disease complex on banana suggests a link between parallel evolutionary changes in Pseudocercospora fijiensis and Pseudocercospora eumusae and increased virulence on the banana host.</title>
        <authorList>
            <person name="Chang T.-C."/>
            <person name="Salvucci A."/>
            <person name="Crous P.W."/>
            <person name="Stergiopoulos I."/>
        </authorList>
    </citation>
    <scope>NUCLEOTIDE SEQUENCE [LARGE SCALE GENOMIC DNA]</scope>
    <source>
        <strain evidence="6 7">CBS 116634</strain>
    </source>
</reference>
<dbReference type="Proteomes" id="UP000073492">
    <property type="component" value="Unassembled WGS sequence"/>
</dbReference>
<organism evidence="6 7">
    <name type="scientific">Pseudocercospora musae</name>
    <dbReference type="NCBI Taxonomy" id="113226"/>
    <lineage>
        <taxon>Eukaryota</taxon>
        <taxon>Fungi</taxon>
        <taxon>Dikarya</taxon>
        <taxon>Ascomycota</taxon>
        <taxon>Pezizomycotina</taxon>
        <taxon>Dothideomycetes</taxon>
        <taxon>Dothideomycetidae</taxon>
        <taxon>Mycosphaerellales</taxon>
        <taxon>Mycosphaerellaceae</taxon>
        <taxon>Pseudocercospora</taxon>
    </lineage>
</organism>
<dbReference type="OrthoDB" id="408631at2759"/>
<evidence type="ECO:0000256" key="3">
    <source>
        <dbReference type="SAM" id="MobiDB-lite"/>
    </source>
</evidence>
<evidence type="ECO:0000256" key="1">
    <source>
        <dbReference type="ARBA" id="ARBA00005964"/>
    </source>
</evidence>
<dbReference type="PANTHER" id="PTHR43918:SF4">
    <property type="entry name" value="CARBOXYLIC ESTER HYDROLASE"/>
    <property type="match status" value="1"/>
</dbReference>
<dbReference type="GO" id="GO:0052689">
    <property type="term" value="F:carboxylic ester hydrolase activity"/>
    <property type="evidence" value="ECO:0007669"/>
    <property type="project" value="TreeGrafter"/>
</dbReference>
<dbReference type="InterPro" id="IPR019826">
    <property type="entry name" value="Carboxylesterase_B_AS"/>
</dbReference>
<dbReference type="Gene3D" id="3.40.50.1820">
    <property type="entry name" value="alpha/beta hydrolase"/>
    <property type="match status" value="1"/>
</dbReference>
<feature type="chain" id="PRO_5007297591" description="Carboxylesterase type B domain-containing protein" evidence="4">
    <location>
        <begin position="19"/>
        <end position="839"/>
    </location>
</feature>
<evidence type="ECO:0000313" key="7">
    <source>
        <dbReference type="Proteomes" id="UP000073492"/>
    </source>
</evidence>
<dbReference type="PROSITE" id="PS00122">
    <property type="entry name" value="CARBOXYLESTERASE_B_1"/>
    <property type="match status" value="1"/>
</dbReference>
<dbReference type="EMBL" id="LFZO01000033">
    <property type="protein sequence ID" value="KXT16637.1"/>
    <property type="molecule type" value="Genomic_DNA"/>
</dbReference>
<sequence length="839" mass="92109">MSLRARLAVLVLSSIANGSPTRRQDEVAAAPTAVVQNGSYVGTYNPSYATDHFLGMPFAQAPVGDLRFKVPQSLEGSWIEERNATEYGYECVGYGRDTWSQGNYVSEDCLTLNVVRSRSSVGDGKELLPVLVWIHGGGHTMGGSADRRYNQSFIVQQAEEAGQPIVAVSINYRLASWGFLYGKAIQESGNTMLGYRDQRLALHWVQENIAAFGGDPARVTIQGESAGGSSVGVHLLAYTGRDDDLFHQAILQSGTGTLAGVNVIPSVESWEPVIANISSAVNCPNDANFLQCLRAVPYETLNAVLNSTATSGASYGLVIDNDLITTPGIWQLSHNEFVHVPVLVGCNTDEGAGIGINTTSEFLSYVNSRGYDNATAQDFSILYPDIPELGIPETFDGRPAVGAQYKRAAALSGDLGQHGPRRLASQLLAQGGINVYSYRFNVLVNGFLSIQGAQHFQEVAFTFYNTEGLGYPQNGNPNPLGGENREQYLALAKQMTRMWISFVNYGDPNRHGLVGEEFEYWPKYAGDGVDEVGKNFVFEQNVTSHAEDDLYRAAGIEYIGRLIEARNGKNCSGLVACVLKLANANPRDGTIMPEKHSKLNAPGQHRVPMSDLNTNAGPRRGYLHPELGPMLSLEEAQVRPDIKRRGYLRPELVPMVSLAEAQARPDIKRRGCLPTQKTVESTRPVFPVAMPKRKPVPTRKESNIGGGVKFETNRPKRKPVPSKLSPRAINRRQIAAMERSSPIDSLWERSSPPIRYNRRSYSRPEVVTSQRSPGKVWRWLEAESKGTIEAWPCYTSPPASEASVGKVWRYLEAETDGVIEAWRRDPYDGQGMEDCVFAN</sequence>
<evidence type="ECO:0000256" key="4">
    <source>
        <dbReference type="SAM" id="SignalP"/>
    </source>
</evidence>
<comment type="caution">
    <text evidence="6">The sequence shown here is derived from an EMBL/GenBank/DDBJ whole genome shotgun (WGS) entry which is preliminary data.</text>
</comment>
<accession>A0A139IPA8</accession>
<feature type="signal peptide" evidence="4">
    <location>
        <begin position="1"/>
        <end position="18"/>
    </location>
</feature>
<protein>
    <recommendedName>
        <fullName evidence="5">Carboxylesterase type B domain-containing protein</fullName>
    </recommendedName>
</protein>
<keyword evidence="4" id="KW-0732">Signal</keyword>
<proteinExistence type="inferred from homology"/>
<dbReference type="Pfam" id="PF00135">
    <property type="entry name" value="COesterase"/>
    <property type="match status" value="1"/>
</dbReference>
<keyword evidence="7" id="KW-1185">Reference proteome</keyword>
<dbReference type="InterPro" id="IPR002018">
    <property type="entry name" value="CarbesteraseB"/>
</dbReference>
<comment type="similarity">
    <text evidence="1">Belongs to the type-B carboxylesterase/lipase family.</text>
</comment>
<feature type="region of interest" description="Disordered" evidence="3">
    <location>
        <begin position="689"/>
        <end position="724"/>
    </location>
</feature>
<dbReference type="PANTHER" id="PTHR43918">
    <property type="entry name" value="ACETYLCHOLINESTERASE"/>
    <property type="match status" value="1"/>
</dbReference>
<dbReference type="STRING" id="113226.A0A139IPA8"/>
<gene>
    <name evidence="6" type="ORF">AC579_6664</name>
</gene>
<keyword evidence="2" id="KW-0378">Hydrolase</keyword>
<dbReference type="InterPro" id="IPR050654">
    <property type="entry name" value="AChE-related_enzymes"/>
</dbReference>
<evidence type="ECO:0000259" key="5">
    <source>
        <dbReference type="Pfam" id="PF00135"/>
    </source>
</evidence>
<dbReference type="SUPFAM" id="SSF53474">
    <property type="entry name" value="alpha/beta-Hydrolases"/>
    <property type="match status" value="1"/>
</dbReference>
<dbReference type="AlphaFoldDB" id="A0A139IPA8"/>
<dbReference type="InterPro" id="IPR029058">
    <property type="entry name" value="AB_hydrolase_fold"/>
</dbReference>
<evidence type="ECO:0000256" key="2">
    <source>
        <dbReference type="ARBA" id="ARBA00022801"/>
    </source>
</evidence>